<dbReference type="SUPFAM" id="SSF52743">
    <property type="entry name" value="Subtilisin-like"/>
    <property type="match status" value="1"/>
</dbReference>
<keyword evidence="10" id="KW-1185">Reference proteome</keyword>
<dbReference type="Pfam" id="PF00082">
    <property type="entry name" value="Peptidase_S8"/>
    <property type="match status" value="1"/>
</dbReference>
<dbReference type="PROSITE" id="PS51892">
    <property type="entry name" value="SUBTILASE"/>
    <property type="match status" value="1"/>
</dbReference>
<feature type="chain" id="PRO_5008615949" evidence="7">
    <location>
        <begin position="19"/>
        <end position="560"/>
    </location>
</feature>
<sequence length="560" mass="60742">MRILKPVLYTAFAGLFLASCKTIPNLPVPNGSNNAINIPAKKVALTDVEKDNWQHLDLATDTIPGMSVDKAYKFLKGKTSVTVVVGVVDSGTDLKHEDLVDVAWVNTKETAGNGIDDDKNGYIDDINGWNFLGKSYKEHLEYERILMNPSVADSETLAEVKAYYQEKLDAAKKANETLLQNKTRYEQLLQGVKTANEAFVKHFGKEDYTKEEVLAISTTDENLSNQVAFAKQMYAFGLPSMAAAKTEIEGGVNYFIDQLAANKKLISGDNLKTDYRTVVGDNPYDINDKPGYGDGNPGHSEIDEAHGSHVSGIIGATRNNGIGMNGVANNVKIMAVRSVSGGDEYDKDVALGIRYAVDNGAKVINTSFGKPFSPNKEWVYDAIKYAAEKDVLIVNAAGNDGKNIDIERTYPNDSEDLKMEFSNNLLSIGAMSASYDENLPASFSNYGKINVDIFAPGVQIHSTTPENGYAKFSGTSMAAPSTSGVAALIRSYYPELSANQVKMIIMNSGTKIDLQVVKPGSQSQENPKGEMVPFSDLSVTGRVVNANNALQMADRIVNGK</sequence>
<evidence type="ECO:0000256" key="6">
    <source>
        <dbReference type="SAM" id="Coils"/>
    </source>
</evidence>
<evidence type="ECO:0000313" key="9">
    <source>
        <dbReference type="EMBL" id="OBY66501.1"/>
    </source>
</evidence>
<feature type="domain" description="Peptidase S8/S53" evidence="8">
    <location>
        <begin position="83"/>
        <end position="510"/>
    </location>
</feature>
<gene>
    <name evidence="9" type="ORF">LPB3_00440</name>
</gene>
<dbReference type="STRING" id="1774273.LPB03_09095"/>
<dbReference type="PRINTS" id="PR00723">
    <property type="entry name" value="SUBTILISIN"/>
</dbReference>
<evidence type="ECO:0000256" key="5">
    <source>
        <dbReference type="PROSITE-ProRule" id="PRU01240"/>
    </source>
</evidence>
<dbReference type="PROSITE" id="PS00138">
    <property type="entry name" value="SUBTILASE_SER"/>
    <property type="match status" value="1"/>
</dbReference>
<reference evidence="10" key="1">
    <citation type="submission" date="2016-02" db="EMBL/GenBank/DDBJ databases">
        <authorList>
            <person name="Shin S.-K."/>
            <person name="Yi H."/>
            <person name="Kim E."/>
        </authorList>
    </citation>
    <scope>NUCLEOTIDE SEQUENCE [LARGE SCALE GENOMIC DNA]</scope>
    <source>
        <strain evidence="10">LPB0003</strain>
    </source>
</reference>
<dbReference type="InterPro" id="IPR022398">
    <property type="entry name" value="Peptidase_S8_His-AS"/>
</dbReference>
<evidence type="ECO:0000256" key="7">
    <source>
        <dbReference type="SAM" id="SignalP"/>
    </source>
</evidence>
<name>A0A1B8U3T5_9FLAO</name>
<feature type="signal peptide" evidence="7">
    <location>
        <begin position="1"/>
        <end position="18"/>
    </location>
</feature>
<protein>
    <submittedName>
        <fullName evidence="9">Peptidase S8</fullName>
    </submittedName>
</protein>
<keyword evidence="2 5" id="KW-0645">Protease</keyword>
<dbReference type="AlphaFoldDB" id="A0A1B8U3T5"/>
<feature type="coiled-coil region" evidence="6">
    <location>
        <begin position="161"/>
        <end position="188"/>
    </location>
</feature>
<keyword evidence="3 5" id="KW-0378">Hydrolase</keyword>
<dbReference type="Proteomes" id="UP000092584">
    <property type="component" value="Unassembled WGS sequence"/>
</dbReference>
<dbReference type="InterPro" id="IPR015500">
    <property type="entry name" value="Peptidase_S8_subtilisin-rel"/>
</dbReference>
<dbReference type="OrthoDB" id="9798386at2"/>
<dbReference type="EMBL" id="LSFM01000001">
    <property type="protein sequence ID" value="OBY66501.1"/>
    <property type="molecule type" value="Genomic_DNA"/>
</dbReference>
<dbReference type="PROSITE" id="PS00137">
    <property type="entry name" value="SUBTILASE_HIS"/>
    <property type="match status" value="1"/>
</dbReference>
<evidence type="ECO:0000256" key="2">
    <source>
        <dbReference type="ARBA" id="ARBA00022670"/>
    </source>
</evidence>
<keyword evidence="4 5" id="KW-0720">Serine protease</keyword>
<dbReference type="InterPro" id="IPR036852">
    <property type="entry name" value="Peptidase_S8/S53_dom_sf"/>
</dbReference>
<keyword evidence="6" id="KW-0175">Coiled coil</keyword>
<accession>A0A1B8U3T5</accession>
<feature type="active site" description="Charge relay system" evidence="5">
    <location>
        <position position="306"/>
    </location>
</feature>
<feature type="active site" description="Charge relay system" evidence="5">
    <location>
        <position position="89"/>
    </location>
</feature>
<dbReference type="Gene3D" id="3.40.50.200">
    <property type="entry name" value="Peptidase S8/S53 domain"/>
    <property type="match status" value="2"/>
</dbReference>
<comment type="caution">
    <text evidence="9">The sequence shown here is derived from an EMBL/GenBank/DDBJ whole genome shotgun (WGS) entry which is preliminary data.</text>
</comment>
<evidence type="ECO:0000256" key="3">
    <source>
        <dbReference type="ARBA" id="ARBA00022801"/>
    </source>
</evidence>
<dbReference type="GO" id="GO:0004252">
    <property type="term" value="F:serine-type endopeptidase activity"/>
    <property type="evidence" value="ECO:0007669"/>
    <property type="project" value="UniProtKB-UniRule"/>
</dbReference>
<dbReference type="InterPro" id="IPR023828">
    <property type="entry name" value="Peptidase_S8_Ser-AS"/>
</dbReference>
<organism evidence="9 10">
    <name type="scientific">Polaribacter vadi</name>
    <dbReference type="NCBI Taxonomy" id="1774273"/>
    <lineage>
        <taxon>Bacteria</taxon>
        <taxon>Pseudomonadati</taxon>
        <taxon>Bacteroidota</taxon>
        <taxon>Flavobacteriia</taxon>
        <taxon>Flavobacteriales</taxon>
        <taxon>Flavobacteriaceae</taxon>
    </lineage>
</organism>
<dbReference type="RefSeq" id="WP_065317623.1">
    <property type="nucleotide sequence ID" value="NZ_CP017477.1"/>
</dbReference>
<dbReference type="PROSITE" id="PS51257">
    <property type="entry name" value="PROKAR_LIPOPROTEIN"/>
    <property type="match status" value="1"/>
</dbReference>
<comment type="similarity">
    <text evidence="1 5">Belongs to the peptidase S8 family.</text>
</comment>
<feature type="active site" description="Charge relay system" evidence="5">
    <location>
        <position position="476"/>
    </location>
</feature>
<dbReference type="InterPro" id="IPR051048">
    <property type="entry name" value="Peptidase_S8/S53_subtilisin"/>
</dbReference>
<dbReference type="InterPro" id="IPR000209">
    <property type="entry name" value="Peptidase_S8/S53_dom"/>
</dbReference>
<evidence type="ECO:0000256" key="1">
    <source>
        <dbReference type="ARBA" id="ARBA00011073"/>
    </source>
</evidence>
<dbReference type="PANTHER" id="PTHR43399">
    <property type="entry name" value="SUBTILISIN-RELATED"/>
    <property type="match status" value="1"/>
</dbReference>
<evidence type="ECO:0000256" key="4">
    <source>
        <dbReference type="ARBA" id="ARBA00022825"/>
    </source>
</evidence>
<keyword evidence="7" id="KW-0732">Signal</keyword>
<evidence type="ECO:0000259" key="8">
    <source>
        <dbReference type="Pfam" id="PF00082"/>
    </source>
</evidence>
<dbReference type="GO" id="GO:0006508">
    <property type="term" value="P:proteolysis"/>
    <property type="evidence" value="ECO:0007669"/>
    <property type="project" value="UniProtKB-KW"/>
</dbReference>
<proteinExistence type="inferred from homology"/>
<evidence type="ECO:0000313" key="10">
    <source>
        <dbReference type="Proteomes" id="UP000092584"/>
    </source>
</evidence>
<dbReference type="KEGG" id="pob:LPB03_09095"/>
<dbReference type="PANTHER" id="PTHR43399:SF4">
    <property type="entry name" value="CELL WALL-ASSOCIATED PROTEASE"/>
    <property type="match status" value="1"/>
</dbReference>